<dbReference type="PANTHER" id="PTHR28629:SF4">
    <property type="entry name" value="TRIOKINASE_FMN CYCLASE"/>
    <property type="match status" value="1"/>
</dbReference>
<dbReference type="Pfam" id="PF02733">
    <property type="entry name" value="Dak1"/>
    <property type="match status" value="1"/>
</dbReference>
<dbReference type="InParanoid" id="A0A2J6TEJ3"/>
<accession>A0A2J6TEJ3</accession>
<dbReference type="GO" id="GO:0005829">
    <property type="term" value="C:cytosol"/>
    <property type="evidence" value="ECO:0007669"/>
    <property type="project" value="TreeGrafter"/>
</dbReference>
<dbReference type="OrthoDB" id="1724672at2759"/>
<sequence>MPTINPLLHPYVEPLTGISTRTGSIGYEHFIINQAILIGSGLRSVAVTVPSLSVDTRTKLSAYPPKVSIISRSGSGHGPSFTGHVGGGMLAAATMSGEVLSTSSQAQIEVALTKVDAKHGILAIIMNHRVIHCSSSYLINLMTSNQGNVTNFKAAISKFKLLGSGQSLWLSGMVLAVDESGHRSMKEAELPA</sequence>
<evidence type="ECO:0000313" key="2">
    <source>
        <dbReference type="EMBL" id="PMD61446.1"/>
    </source>
</evidence>
<feature type="domain" description="DhaK" evidence="1">
    <location>
        <begin position="33"/>
        <end position="192"/>
    </location>
</feature>
<dbReference type="RefSeq" id="XP_024738350.1">
    <property type="nucleotide sequence ID" value="XM_024872270.1"/>
</dbReference>
<gene>
    <name evidence="2" type="ORF">K444DRAFT_370553</name>
</gene>
<dbReference type="PROSITE" id="PS51481">
    <property type="entry name" value="DHAK"/>
    <property type="match status" value="1"/>
</dbReference>
<dbReference type="GO" id="GO:0004371">
    <property type="term" value="F:glycerone kinase activity"/>
    <property type="evidence" value="ECO:0007669"/>
    <property type="project" value="InterPro"/>
</dbReference>
<dbReference type="Proteomes" id="UP000235371">
    <property type="component" value="Unassembled WGS sequence"/>
</dbReference>
<dbReference type="Gene3D" id="3.40.50.10440">
    <property type="entry name" value="Dihydroxyacetone kinase, domain 1"/>
    <property type="match status" value="1"/>
</dbReference>
<dbReference type="AlphaFoldDB" id="A0A2J6TEJ3"/>
<dbReference type="GeneID" id="36580351"/>
<dbReference type="GO" id="GO:0019563">
    <property type="term" value="P:glycerol catabolic process"/>
    <property type="evidence" value="ECO:0007669"/>
    <property type="project" value="TreeGrafter"/>
</dbReference>
<name>A0A2J6TEJ3_9HELO</name>
<proteinExistence type="predicted"/>
<dbReference type="PANTHER" id="PTHR28629">
    <property type="entry name" value="TRIOKINASE/FMN CYCLASE"/>
    <property type="match status" value="1"/>
</dbReference>
<protein>
    <recommendedName>
        <fullName evidence="1">DhaK domain-containing protein</fullName>
    </recommendedName>
</protein>
<dbReference type="SUPFAM" id="SSF82549">
    <property type="entry name" value="DAK1/DegV-like"/>
    <property type="match status" value="1"/>
</dbReference>
<evidence type="ECO:0000313" key="3">
    <source>
        <dbReference type="Proteomes" id="UP000235371"/>
    </source>
</evidence>
<dbReference type="EMBL" id="KZ613786">
    <property type="protein sequence ID" value="PMD61446.1"/>
    <property type="molecule type" value="Genomic_DNA"/>
</dbReference>
<dbReference type="InterPro" id="IPR050861">
    <property type="entry name" value="Dihydroxyacetone_Kinase"/>
</dbReference>
<evidence type="ECO:0000259" key="1">
    <source>
        <dbReference type="PROSITE" id="PS51481"/>
    </source>
</evidence>
<reference evidence="2 3" key="1">
    <citation type="submission" date="2016-04" db="EMBL/GenBank/DDBJ databases">
        <title>A degradative enzymes factory behind the ericoid mycorrhizal symbiosis.</title>
        <authorList>
            <consortium name="DOE Joint Genome Institute"/>
            <person name="Martino E."/>
            <person name="Morin E."/>
            <person name="Grelet G."/>
            <person name="Kuo A."/>
            <person name="Kohler A."/>
            <person name="Daghino S."/>
            <person name="Barry K."/>
            <person name="Choi C."/>
            <person name="Cichocki N."/>
            <person name="Clum A."/>
            <person name="Copeland A."/>
            <person name="Hainaut M."/>
            <person name="Haridas S."/>
            <person name="Labutti K."/>
            <person name="Lindquist E."/>
            <person name="Lipzen A."/>
            <person name="Khouja H.-R."/>
            <person name="Murat C."/>
            <person name="Ohm R."/>
            <person name="Olson A."/>
            <person name="Spatafora J."/>
            <person name="Veneault-Fourrey C."/>
            <person name="Henrissat B."/>
            <person name="Grigoriev I."/>
            <person name="Martin F."/>
            <person name="Perotto S."/>
        </authorList>
    </citation>
    <scope>NUCLEOTIDE SEQUENCE [LARGE SCALE GENOMIC DNA]</scope>
    <source>
        <strain evidence="2 3">E</strain>
    </source>
</reference>
<keyword evidence="3" id="KW-1185">Reference proteome</keyword>
<organism evidence="2 3">
    <name type="scientific">Hyaloscypha bicolor E</name>
    <dbReference type="NCBI Taxonomy" id="1095630"/>
    <lineage>
        <taxon>Eukaryota</taxon>
        <taxon>Fungi</taxon>
        <taxon>Dikarya</taxon>
        <taxon>Ascomycota</taxon>
        <taxon>Pezizomycotina</taxon>
        <taxon>Leotiomycetes</taxon>
        <taxon>Helotiales</taxon>
        <taxon>Hyaloscyphaceae</taxon>
        <taxon>Hyaloscypha</taxon>
        <taxon>Hyaloscypha bicolor</taxon>
    </lineage>
</organism>
<dbReference type="InterPro" id="IPR004006">
    <property type="entry name" value="DhaK_dom"/>
</dbReference>
<dbReference type="STRING" id="1095630.A0A2J6TEJ3"/>